<organism evidence="2 3">
    <name type="scientific">Metabacillus niabensis</name>
    <dbReference type="NCBI Taxonomy" id="324854"/>
    <lineage>
        <taxon>Bacteria</taxon>
        <taxon>Bacillati</taxon>
        <taxon>Bacillota</taxon>
        <taxon>Bacilli</taxon>
        <taxon>Bacillales</taxon>
        <taxon>Bacillaceae</taxon>
        <taxon>Metabacillus</taxon>
    </lineage>
</organism>
<sequence>MRIKWDNNGEIKREVIKLDRFEKVYNEYRNQQQDEAEKNQKGTFSTGKEQIVAVRKNDDGDLIAFQTNAGRKLDYVQALSEAKSGNLANVDVFHKYGRDILRSEPDGIKENNLDELPEF</sequence>
<dbReference type="RefSeq" id="WP_370877275.1">
    <property type="nucleotide sequence ID" value="NZ_CADEPK010000358.1"/>
</dbReference>
<dbReference type="InterPro" id="IPR024997">
    <property type="entry name" value="DUF3892"/>
</dbReference>
<dbReference type="Proteomes" id="UP001232245">
    <property type="component" value="Unassembled WGS sequence"/>
</dbReference>
<accession>A0ABT9Z5F3</accession>
<dbReference type="Pfam" id="PF13031">
    <property type="entry name" value="DUF3892"/>
    <property type="match status" value="1"/>
</dbReference>
<name>A0ABT9Z5F3_9BACI</name>
<evidence type="ECO:0000256" key="1">
    <source>
        <dbReference type="SAM" id="Coils"/>
    </source>
</evidence>
<keyword evidence="1" id="KW-0175">Coiled coil</keyword>
<evidence type="ECO:0000313" key="2">
    <source>
        <dbReference type="EMBL" id="MDQ0227486.1"/>
    </source>
</evidence>
<dbReference type="EMBL" id="JAUSTZ010000009">
    <property type="protein sequence ID" value="MDQ0227486.1"/>
    <property type="molecule type" value="Genomic_DNA"/>
</dbReference>
<reference evidence="2 3" key="1">
    <citation type="submission" date="2023-07" db="EMBL/GenBank/DDBJ databases">
        <title>Genomic Encyclopedia of Type Strains, Phase IV (KMG-IV): sequencing the most valuable type-strain genomes for metagenomic binning, comparative biology and taxonomic classification.</title>
        <authorList>
            <person name="Goeker M."/>
        </authorList>
    </citation>
    <scope>NUCLEOTIDE SEQUENCE [LARGE SCALE GENOMIC DNA]</scope>
    <source>
        <strain evidence="2 3">DSM 17723</strain>
    </source>
</reference>
<proteinExistence type="predicted"/>
<evidence type="ECO:0000313" key="3">
    <source>
        <dbReference type="Proteomes" id="UP001232245"/>
    </source>
</evidence>
<comment type="caution">
    <text evidence="2">The sequence shown here is derived from an EMBL/GenBank/DDBJ whole genome shotgun (WGS) entry which is preliminary data.</text>
</comment>
<protein>
    <submittedName>
        <fullName evidence="2">3-deoxy-D-arabino-heptulosonate 7-phosphate (DAHP) synthase class II</fullName>
    </submittedName>
</protein>
<gene>
    <name evidence="2" type="ORF">J2S02_003831</name>
</gene>
<feature type="coiled-coil region" evidence="1">
    <location>
        <begin position="11"/>
        <end position="38"/>
    </location>
</feature>
<keyword evidence="3" id="KW-1185">Reference proteome</keyword>